<evidence type="ECO:0000256" key="3">
    <source>
        <dbReference type="ARBA" id="ARBA00022840"/>
    </source>
</evidence>
<accession>A0A2J6XFK4</accession>
<keyword evidence="5" id="KW-0143">Chaperone</keyword>
<evidence type="ECO:0000256" key="2">
    <source>
        <dbReference type="ARBA" id="ARBA00022741"/>
    </source>
</evidence>
<dbReference type="EMBL" id="PNIQ01000058">
    <property type="protein sequence ID" value="PMP86924.1"/>
    <property type="molecule type" value="Genomic_DNA"/>
</dbReference>
<dbReference type="PANTHER" id="PTHR19375">
    <property type="entry name" value="HEAT SHOCK PROTEIN 70KDA"/>
    <property type="match status" value="1"/>
</dbReference>
<dbReference type="Gene3D" id="3.30.420.40">
    <property type="match status" value="3"/>
</dbReference>
<dbReference type="InterPro" id="IPR018181">
    <property type="entry name" value="Heat_shock_70_CS"/>
</dbReference>
<dbReference type="GO" id="GO:0140662">
    <property type="term" value="F:ATP-dependent protein folding chaperone"/>
    <property type="evidence" value="ECO:0007669"/>
    <property type="project" value="InterPro"/>
</dbReference>
<organism evidence="6 7">
    <name type="scientific">Chloroflexus aggregans</name>
    <dbReference type="NCBI Taxonomy" id="152260"/>
    <lineage>
        <taxon>Bacteria</taxon>
        <taxon>Bacillati</taxon>
        <taxon>Chloroflexota</taxon>
        <taxon>Chloroflexia</taxon>
        <taxon>Chloroflexales</taxon>
        <taxon>Chloroflexineae</taxon>
        <taxon>Chloroflexaceae</taxon>
        <taxon>Chloroflexus</taxon>
    </lineage>
</organism>
<sequence length="444" mass="49480">MRVGLDFGTTNSSAAVYDGETLRLIDLDPINTQPAILRSALFITREGVPFIGREAINRFSEGNVGREIEYVWKYIGDAELTFAESGTVTQALYVKVDANAPGRLFQSLKSSLRDRSFQKTNVFGVYYTLEELIALVLRMIVERIEQQLGRPISHLVIGRPVHYATDPASDALAFQRMQAACRLAGIRSFSFLEEPTAAALSYARTNRRAQRALVFDFGGGTLDITIMELDEHGRPTFLVTDGVPVGGDLLDRRIVMGRLLRHFGEGATLGPRRLPFPNHVLEHLSEWQSIIDLTQPKYLAIIDEAVAISDRPHELQALRTLGRKNYGLPMYEAVERTKVALSQAERATFMLDMGETIVRDEIPRWDFERLIGPDVRAVEACIDRALKAAGLRPEQIDVVLRTGGSSRVPRFVRMLSEKFGAEKLQEMDVFTSVAAGLAIKAADD</sequence>
<reference evidence="6 7" key="1">
    <citation type="submission" date="2018-01" db="EMBL/GenBank/DDBJ databases">
        <title>Metagenomic assembled genomes from two thermal pools in the Uzon Caldera, Kamchatka, Russia.</title>
        <authorList>
            <person name="Wilkins L."/>
            <person name="Ettinger C."/>
        </authorList>
    </citation>
    <scope>NUCLEOTIDE SEQUENCE [LARGE SCALE GENOMIC DNA]</scope>
    <source>
        <strain evidence="6">ZAV-02</strain>
    </source>
</reference>
<comment type="similarity">
    <text evidence="1">Belongs to the heat shock protein 70 family.</text>
</comment>
<dbReference type="PROSITE" id="PS00329">
    <property type="entry name" value="HSP70_2"/>
    <property type="match status" value="1"/>
</dbReference>
<dbReference type="SUPFAM" id="SSF53067">
    <property type="entry name" value="Actin-like ATPase domain"/>
    <property type="match status" value="2"/>
</dbReference>
<dbReference type="Pfam" id="PF00012">
    <property type="entry name" value="HSP70"/>
    <property type="match status" value="2"/>
</dbReference>
<proteinExistence type="inferred from homology"/>
<keyword evidence="3" id="KW-0067">ATP-binding</keyword>
<dbReference type="Proteomes" id="UP000243376">
    <property type="component" value="Unassembled WGS sequence"/>
</dbReference>
<dbReference type="InterPro" id="IPR043129">
    <property type="entry name" value="ATPase_NBD"/>
</dbReference>
<keyword evidence="4" id="KW-0346">Stress response</keyword>
<protein>
    <submittedName>
        <fullName evidence="6">Molecular chaperone</fullName>
    </submittedName>
</protein>
<evidence type="ECO:0000256" key="1">
    <source>
        <dbReference type="ARBA" id="ARBA00007381"/>
    </source>
</evidence>
<name>A0A2J6XFK4_9CHLR</name>
<comment type="caution">
    <text evidence="6">The sequence shown here is derived from an EMBL/GenBank/DDBJ whole genome shotgun (WGS) entry which is preliminary data.</text>
</comment>
<evidence type="ECO:0000256" key="5">
    <source>
        <dbReference type="ARBA" id="ARBA00023186"/>
    </source>
</evidence>
<dbReference type="GO" id="GO:0005524">
    <property type="term" value="F:ATP binding"/>
    <property type="evidence" value="ECO:0007669"/>
    <property type="project" value="UniProtKB-KW"/>
</dbReference>
<keyword evidence="2" id="KW-0547">Nucleotide-binding</keyword>
<evidence type="ECO:0000313" key="7">
    <source>
        <dbReference type="Proteomes" id="UP000243376"/>
    </source>
</evidence>
<dbReference type="AlphaFoldDB" id="A0A2J6XFK4"/>
<evidence type="ECO:0000256" key="4">
    <source>
        <dbReference type="ARBA" id="ARBA00023016"/>
    </source>
</evidence>
<dbReference type="InterPro" id="IPR013126">
    <property type="entry name" value="Hsp_70_fam"/>
</dbReference>
<evidence type="ECO:0000313" key="6">
    <source>
        <dbReference type="EMBL" id="PMP86924.1"/>
    </source>
</evidence>
<gene>
    <name evidence="6" type="ORF">C0184_00745</name>
</gene>